<dbReference type="InterPro" id="IPR001466">
    <property type="entry name" value="Beta-lactam-related"/>
</dbReference>
<reference evidence="2 3" key="1">
    <citation type="submission" date="2024-04" db="EMBL/GenBank/DDBJ databases">
        <title>Flavobacterium sp. DGU41 16S ribosomal RNA gene Genome sequencing and assembly.</title>
        <authorList>
            <person name="Park S."/>
        </authorList>
    </citation>
    <scope>NUCLEOTIDE SEQUENCE [LARGE SCALE GENOMIC DNA]</scope>
    <source>
        <strain evidence="2 3">DGU41</strain>
    </source>
</reference>
<evidence type="ECO:0000259" key="1">
    <source>
        <dbReference type="Pfam" id="PF00144"/>
    </source>
</evidence>
<keyword evidence="2" id="KW-0378">Hydrolase</keyword>
<dbReference type="Gene3D" id="3.40.710.10">
    <property type="entry name" value="DD-peptidase/beta-lactamase superfamily"/>
    <property type="match status" value="1"/>
</dbReference>
<feature type="domain" description="Beta-lactamase-related" evidence="1">
    <location>
        <begin position="40"/>
        <end position="396"/>
    </location>
</feature>
<evidence type="ECO:0000313" key="3">
    <source>
        <dbReference type="Proteomes" id="UP001393056"/>
    </source>
</evidence>
<dbReference type="RefSeq" id="WP_341683336.1">
    <property type="nucleotide sequence ID" value="NZ_JBBYHT010000004.1"/>
</dbReference>
<evidence type="ECO:0000313" key="2">
    <source>
        <dbReference type="EMBL" id="MEL1248457.1"/>
    </source>
</evidence>
<dbReference type="PANTHER" id="PTHR46825">
    <property type="entry name" value="D-ALANYL-D-ALANINE-CARBOXYPEPTIDASE/ENDOPEPTIDASE AMPH"/>
    <property type="match status" value="1"/>
</dbReference>
<organism evidence="2 3">
    <name type="scientific">Flavobacterium helocola</name>
    <dbReference type="NCBI Taxonomy" id="3139139"/>
    <lineage>
        <taxon>Bacteria</taxon>
        <taxon>Pseudomonadati</taxon>
        <taxon>Bacteroidota</taxon>
        <taxon>Flavobacteriia</taxon>
        <taxon>Flavobacteriales</taxon>
        <taxon>Flavobacteriaceae</taxon>
        <taxon>Flavobacterium</taxon>
    </lineage>
</organism>
<gene>
    <name evidence="2" type="ORF">AAEO58_10415</name>
</gene>
<proteinExistence type="predicted"/>
<dbReference type="EMBL" id="JBBYHT010000004">
    <property type="protein sequence ID" value="MEL1248457.1"/>
    <property type="molecule type" value="Genomic_DNA"/>
</dbReference>
<protein>
    <submittedName>
        <fullName evidence="2">Serine hydrolase domain-containing protein</fullName>
        <ecNumber evidence="2">3.1.1.103</ecNumber>
    </submittedName>
</protein>
<sequence length="416" mass="47282">MKKIIVFIFSLLLYSCTKKEKTHSSEFLIAQKELTEQLTKISKQTDFNGFGVAIANENEVLYQNGFGIANLEPKQKYDENTVQNIASVSKTFIGIAILKAQELGKLQLDDPINKYLSFKVTNPYYPNIPITIRQLTTHTSSINDNEVYMKKTIVLNDTINLKQNLDIDISPTKFNPPTAKITIEEFLQNTLDSKGKWYLKDVFLNKKPGEIYNYSNIGATLAALVLEKATGISYDKFTTENILKPLQMNSSGWSFDSVNYSKCTNTFQDKKTPYPFYSLNTYPDGGLLTTSKDMGNYISELLKGFLGKGTLLNKESYQEYFRPQLQAKNFIDRDTSEYGDYNIGITMTIYPSGNFGHFGGDPGLFSVIQFDKKKKTARYYIINTNPSGSETNKYHKQINDALDIYTEKLNKLSKLE</sequence>
<dbReference type="SUPFAM" id="SSF56601">
    <property type="entry name" value="beta-lactamase/transpeptidase-like"/>
    <property type="match status" value="1"/>
</dbReference>
<dbReference type="Proteomes" id="UP001393056">
    <property type="component" value="Unassembled WGS sequence"/>
</dbReference>
<dbReference type="GO" id="GO:0016787">
    <property type="term" value="F:hydrolase activity"/>
    <property type="evidence" value="ECO:0007669"/>
    <property type="project" value="UniProtKB-KW"/>
</dbReference>
<dbReference type="PROSITE" id="PS51257">
    <property type="entry name" value="PROKAR_LIPOPROTEIN"/>
    <property type="match status" value="1"/>
</dbReference>
<dbReference type="PANTHER" id="PTHR46825:SF9">
    <property type="entry name" value="BETA-LACTAMASE-RELATED DOMAIN-CONTAINING PROTEIN"/>
    <property type="match status" value="1"/>
</dbReference>
<dbReference type="EC" id="3.1.1.103" evidence="2"/>
<dbReference type="InterPro" id="IPR012338">
    <property type="entry name" value="Beta-lactam/transpept-like"/>
</dbReference>
<accession>A0ABU9I8J2</accession>
<dbReference type="Pfam" id="PF00144">
    <property type="entry name" value="Beta-lactamase"/>
    <property type="match status" value="1"/>
</dbReference>
<name>A0ABU9I8J2_9FLAO</name>
<keyword evidence="3" id="KW-1185">Reference proteome</keyword>
<dbReference type="InterPro" id="IPR050491">
    <property type="entry name" value="AmpC-like"/>
</dbReference>
<comment type="caution">
    <text evidence="2">The sequence shown here is derived from an EMBL/GenBank/DDBJ whole genome shotgun (WGS) entry which is preliminary data.</text>
</comment>